<evidence type="ECO:0000256" key="7">
    <source>
        <dbReference type="ARBA" id="ARBA00022777"/>
    </source>
</evidence>
<dbReference type="AlphaFoldDB" id="A0A243W5W1"/>
<dbReference type="Gene3D" id="1.10.287.130">
    <property type="match status" value="1"/>
</dbReference>
<dbReference type="SUPFAM" id="SSF47384">
    <property type="entry name" value="Homodimeric domain of signal transducing histidine kinase"/>
    <property type="match status" value="1"/>
</dbReference>
<evidence type="ECO:0000256" key="2">
    <source>
        <dbReference type="ARBA" id="ARBA00004141"/>
    </source>
</evidence>
<keyword evidence="15" id="KW-1185">Reference proteome</keyword>
<feature type="coiled-coil region" evidence="12">
    <location>
        <begin position="280"/>
        <end position="346"/>
    </location>
</feature>
<evidence type="ECO:0000256" key="4">
    <source>
        <dbReference type="ARBA" id="ARBA00022679"/>
    </source>
</evidence>
<keyword evidence="7" id="KW-0418">Kinase</keyword>
<dbReference type="InterPro" id="IPR005467">
    <property type="entry name" value="His_kinase_dom"/>
</dbReference>
<dbReference type="Gene3D" id="3.30.565.10">
    <property type="entry name" value="Histidine kinase-like ATPase, C-terminal domain"/>
    <property type="match status" value="1"/>
</dbReference>
<evidence type="ECO:0000256" key="10">
    <source>
        <dbReference type="ARBA" id="ARBA00023012"/>
    </source>
</evidence>
<feature type="domain" description="Histidine kinase" evidence="13">
    <location>
        <begin position="519"/>
        <end position="734"/>
    </location>
</feature>
<dbReference type="PANTHER" id="PTHR42878">
    <property type="entry name" value="TWO-COMPONENT HISTIDINE KINASE"/>
    <property type="match status" value="1"/>
</dbReference>
<dbReference type="GO" id="GO:0000155">
    <property type="term" value="F:phosphorelay sensor kinase activity"/>
    <property type="evidence" value="ECO:0007669"/>
    <property type="project" value="InterPro"/>
</dbReference>
<keyword evidence="6" id="KW-0547">Nucleotide-binding</keyword>
<keyword evidence="4" id="KW-0808">Transferase</keyword>
<keyword evidence="5" id="KW-0812">Transmembrane</keyword>
<dbReference type="Pfam" id="PF08448">
    <property type="entry name" value="PAS_4"/>
    <property type="match status" value="2"/>
</dbReference>
<dbReference type="InterPro" id="IPR036890">
    <property type="entry name" value="HATPase_C_sf"/>
</dbReference>
<dbReference type="RefSeq" id="WP_086597206.1">
    <property type="nucleotide sequence ID" value="NZ_MTSE01000037.1"/>
</dbReference>
<evidence type="ECO:0000313" key="14">
    <source>
        <dbReference type="EMBL" id="OUJ69177.1"/>
    </source>
</evidence>
<dbReference type="Pfam" id="PF02518">
    <property type="entry name" value="HATPase_c"/>
    <property type="match status" value="1"/>
</dbReference>
<dbReference type="Proteomes" id="UP000194873">
    <property type="component" value="Unassembled WGS sequence"/>
</dbReference>
<keyword evidence="10" id="KW-0902">Two-component regulatory system</keyword>
<comment type="caution">
    <text evidence="14">The sequence shown here is derived from an EMBL/GenBank/DDBJ whole genome shotgun (WGS) entry which is preliminary data.</text>
</comment>
<evidence type="ECO:0000256" key="12">
    <source>
        <dbReference type="SAM" id="Coils"/>
    </source>
</evidence>
<dbReference type="PROSITE" id="PS50109">
    <property type="entry name" value="HIS_KIN"/>
    <property type="match status" value="1"/>
</dbReference>
<dbReference type="EC" id="2.7.13.3" evidence="3"/>
<dbReference type="GO" id="GO:0005524">
    <property type="term" value="F:ATP binding"/>
    <property type="evidence" value="ECO:0007669"/>
    <property type="project" value="UniProtKB-KW"/>
</dbReference>
<dbReference type="GO" id="GO:0030295">
    <property type="term" value="F:protein kinase activator activity"/>
    <property type="evidence" value="ECO:0007669"/>
    <property type="project" value="TreeGrafter"/>
</dbReference>
<dbReference type="GO" id="GO:0016020">
    <property type="term" value="C:membrane"/>
    <property type="evidence" value="ECO:0007669"/>
    <property type="project" value="UniProtKB-SubCell"/>
</dbReference>
<accession>A0A243W5W1</accession>
<dbReference type="InterPro" id="IPR000014">
    <property type="entry name" value="PAS"/>
</dbReference>
<evidence type="ECO:0000313" key="15">
    <source>
        <dbReference type="Proteomes" id="UP000194873"/>
    </source>
</evidence>
<evidence type="ECO:0000256" key="5">
    <source>
        <dbReference type="ARBA" id="ARBA00022692"/>
    </source>
</evidence>
<name>A0A243W5W1_9BACT</name>
<dbReference type="EMBL" id="MTSE01000037">
    <property type="protein sequence ID" value="OUJ69177.1"/>
    <property type="molecule type" value="Genomic_DNA"/>
</dbReference>
<dbReference type="InterPro" id="IPR013656">
    <property type="entry name" value="PAS_4"/>
</dbReference>
<evidence type="ECO:0000256" key="3">
    <source>
        <dbReference type="ARBA" id="ARBA00012438"/>
    </source>
</evidence>
<sequence length="734" mass="82146">MPTPAAVLPDEVSTDTLLLHVLDVSLTGIQLLRPVYAAEEQTPVDFAFVYTNPAGLRISRVTEPLRGTLLENFPHTHAAGVLAYYQRAFAADEPLAYEVNYQADGLDNYLRFQARRSGEHLLVSFTDTSDQPRSAVEESLRLRQATEQAALAEAERQRALLYRVFEQAPAMICILQGPEHVFEFVNPPYQALVGERLLVGKPIAQAMPELAGQPIFALLDRVYRTGEIFHAHEMLVQLDHANDGRPHLEQRYYNFIYKARYSAAGQVDGILVFAYEVTPQVQARAQVQDLNEELAALNEELRATNEEYLRANTELAHTQQQLRQLNQELEQRVQERTQEAQTARLLAEVQKQRLEQLFLQAPAAICILDGPALVYELVNPAYQQLFPGRTLRDLPLLEALPELRDQPVWHTLQQVYRTGQTHLELGIHIPVARTEGGALEDFYFNYIQQARFNEQGQVDGAVVFAFDVTEQVRARQQVQDLNEELAALNEELTVTNEELHESNTRLTRTNVDLDTFVYTASHDLKAPITNIESILLALRDTLPAPVLEDAMVAHLLDLLGKTVARFQFTIGQLTDITRLQLAHTGPLEPVELARVVADVRLDLAPLLQAASTQLTVDVAPALVVSFSPANLRSVIYNLLSNAVKYRGPNRPNVVQVRATQEPGRVVLTVQDNGLGMTQVQQRQLFGLFQRLHTHVEGTGVGLYITKRLIENAGGTIAVQSQPEQGTTFTVTFPA</sequence>
<keyword evidence="12" id="KW-0175">Coiled coil</keyword>
<keyword evidence="9" id="KW-1133">Transmembrane helix</keyword>
<dbReference type="SMART" id="SM00091">
    <property type="entry name" value="PAS"/>
    <property type="match status" value="2"/>
</dbReference>
<dbReference type="InterPro" id="IPR004358">
    <property type="entry name" value="Sig_transdc_His_kin-like_C"/>
</dbReference>
<dbReference type="SMART" id="SM00387">
    <property type="entry name" value="HATPase_c"/>
    <property type="match status" value="1"/>
</dbReference>
<comment type="catalytic activity">
    <reaction evidence="1">
        <text>ATP + protein L-histidine = ADP + protein N-phospho-L-histidine.</text>
        <dbReference type="EC" id="2.7.13.3"/>
    </reaction>
</comment>
<dbReference type="InterPro" id="IPR003594">
    <property type="entry name" value="HATPase_dom"/>
</dbReference>
<keyword evidence="8" id="KW-0067">ATP-binding</keyword>
<evidence type="ECO:0000256" key="9">
    <source>
        <dbReference type="ARBA" id="ARBA00022989"/>
    </source>
</evidence>
<dbReference type="InterPro" id="IPR035965">
    <property type="entry name" value="PAS-like_dom_sf"/>
</dbReference>
<gene>
    <name evidence="14" type="ORF">BXP70_26890</name>
</gene>
<organism evidence="14 15">
    <name type="scientific">Hymenobacter crusticola</name>
    <dbReference type="NCBI Taxonomy" id="1770526"/>
    <lineage>
        <taxon>Bacteria</taxon>
        <taxon>Pseudomonadati</taxon>
        <taxon>Bacteroidota</taxon>
        <taxon>Cytophagia</taxon>
        <taxon>Cytophagales</taxon>
        <taxon>Hymenobacteraceae</taxon>
        <taxon>Hymenobacter</taxon>
    </lineage>
</organism>
<protein>
    <recommendedName>
        <fullName evidence="3">histidine kinase</fullName>
        <ecNumber evidence="3">2.7.13.3</ecNumber>
    </recommendedName>
</protein>
<dbReference type="InterPro" id="IPR036097">
    <property type="entry name" value="HisK_dim/P_sf"/>
</dbReference>
<evidence type="ECO:0000256" key="8">
    <source>
        <dbReference type="ARBA" id="ARBA00022840"/>
    </source>
</evidence>
<dbReference type="GO" id="GO:0000156">
    <property type="term" value="F:phosphorelay response regulator activity"/>
    <property type="evidence" value="ECO:0007669"/>
    <property type="project" value="TreeGrafter"/>
</dbReference>
<comment type="subcellular location">
    <subcellularLocation>
        <location evidence="2">Membrane</location>
        <topology evidence="2">Multi-pass membrane protein</topology>
    </subcellularLocation>
</comment>
<evidence type="ECO:0000256" key="1">
    <source>
        <dbReference type="ARBA" id="ARBA00000085"/>
    </source>
</evidence>
<evidence type="ECO:0000256" key="6">
    <source>
        <dbReference type="ARBA" id="ARBA00022741"/>
    </source>
</evidence>
<dbReference type="GO" id="GO:0007234">
    <property type="term" value="P:osmosensory signaling via phosphorelay pathway"/>
    <property type="evidence" value="ECO:0007669"/>
    <property type="project" value="TreeGrafter"/>
</dbReference>
<feature type="coiled-coil region" evidence="12">
    <location>
        <begin position="471"/>
        <end position="505"/>
    </location>
</feature>
<dbReference type="SUPFAM" id="SSF55785">
    <property type="entry name" value="PYP-like sensor domain (PAS domain)"/>
    <property type="match status" value="2"/>
</dbReference>
<keyword evidence="11" id="KW-0472">Membrane</keyword>
<dbReference type="Gene3D" id="3.30.450.20">
    <property type="entry name" value="PAS domain"/>
    <property type="match status" value="3"/>
</dbReference>
<dbReference type="InterPro" id="IPR050351">
    <property type="entry name" value="BphY/WalK/GraS-like"/>
</dbReference>
<dbReference type="SUPFAM" id="SSF55874">
    <property type="entry name" value="ATPase domain of HSP90 chaperone/DNA topoisomerase II/histidine kinase"/>
    <property type="match status" value="1"/>
</dbReference>
<dbReference type="PANTHER" id="PTHR42878:SF7">
    <property type="entry name" value="SENSOR HISTIDINE KINASE GLRK"/>
    <property type="match status" value="1"/>
</dbReference>
<dbReference type="OrthoDB" id="9766459at2"/>
<evidence type="ECO:0000259" key="13">
    <source>
        <dbReference type="PROSITE" id="PS50109"/>
    </source>
</evidence>
<proteinExistence type="predicted"/>
<dbReference type="PRINTS" id="PR00344">
    <property type="entry name" value="BCTRLSENSOR"/>
</dbReference>
<reference evidence="14 15" key="1">
    <citation type="submission" date="2017-01" db="EMBL/GenBank/DDBJ databases">
        <title>A new Hymenobacter.</title>
        <authorList>
            <person name="Liang Y."/>
            <person name="Feng F."/>
        </authorList>
    </citation>
    <scope>NUCLEOTIDE SEQUENCE [LARGE SCALE GENOMIC DNA]</scope>
    <source>
        <strain evidence="14">MIMBbqt21</strain>
    </source>
</reference>
<evidence type="ECO:0000256" key="11">
    <source>
        <dbReference type="ARBA" id="ARBA00023136"/>
    </source>
</evidence>